<dbReference type="GO" id="GO:0044718">
    <property type="term" value="P:siderophore transmembrane transport"/>
    <property type="evidence" value="ECO:0007669"/>
    <property type="project" value="TreeGrafter"/>
</dbReference>
<protein>
    <submittedName>
        <fullName evidence="16">Hemoglobin/transferrin/lactoferrin receptor protein</fullName>
    </submittedName>
</protein>
<keyword evidence="16" id="KW-0675">Receptor</keyword>
<keyword evidence="6 13" id="KW-0732">Signal</keyword>
<dbReference type="GO" id="GO:0015232">
    <property type="term" value="F:heme transmembrane transporter activity"/>
    <property type="evidence" value="ECO:0007669"/>
    <property type="project" value="InterPro"/>
</dbReference>
<evidence type="ECO:0000256" key="1">
    <source>
        <dbReference type="ARBA" id="ARBA00004571"/>
    </source>
</evidence>
<keyword evidence="8 10" id="KW-0472">Membrane</keyword>
<evidence type="ECO:0000256" key="6">
    <source>
        <dbReference type="ARBA" id="ARBA00022729"/>
    </source>
</evidence>
<dbReference type="SUPFAM" id="SSF56935">
    <property type="entry name" value="Porins"/>
    <property type="match status" value="1"/>
</dbReference>
<dbReference type="InterPro" id="IPR037066">
    <property type="entry name" value="Plug_dom_sf"/>
</dbReference>
<dbReference type="PANTHER" id="PTHR30069">
    <property type="entry name" value="TONB-DEPENDENT OUTER MEMBRANE RECEPTOR"/>
    <property type="match status" value="1"/>
</dbReference>
<dbReference type="Proteomes" id="UP000186141">
    <property type="component" value="Unassembled WGS sequence"/>
</dbReference>
<evidence type="ECO:0000256" key="9">
    <source>
        <dbReference type="ARBA" id="ARBA00023237"/>
    </source>
</evidence>
<evidence type="ECO:0000256" key="7">
    <source>
        <dbReference type="ARBA" id="ARBA00023077"/>
    </source>
</evidence>
<dbReference type="PROSITE" id="PS52016">
    <property type="entry name" value="TONB_DEPENDENT_REC_3"/>
    <property type="match status" value="1"/>
</dbReference>
<dbReference type="GO" id="GO:0015344">
    <property type="term" value="F:siderophore uptake transmembrane transporter activity"/>
    <property type="evidence" value="ECO:0007669"/>
    <property type="project" value="TreeGrafter"/>
</dbReference>
<keyword evidence="9 10" id="KW-0998">Cell outer membrane</keyword>
<evidence type="ECO:0000313" key="17">
    <source>
        <dbReference type="Proteomes" id="UP000186141"/>
    </source>
</evidence>
<evidence type="ECO:0000313" key="16">
    <source>
        <dbReference type="EMBL" id="SIT15456.1"/>
    </source>
</evidence>
<dbReference type="InterPro" id="IPR039426">
    <property type="entry name" value="TonB-dep_rcpt-like"/>
</dbReference>
<dbReference type="Pfam" id="PF07715">
    <property type="entry name" value="Plug"/>
    <property type="match status" value="1"/>
</dbReference>
<proteinExistence type="inferred from homology"/>
<dbReference type="PANTHER" id="PTHR30069:SF41">
    <property type="entry name" value="HEME_HEMOPEXIN UTILIZATION PROTEIN C"/>
    <property type="match status" value="1"/>
</dbReference>
<evidence type="ECO:0000256" key="13">
    <source>
        <dbReference type="SAM" id="SignalP"/>
    </source>
</evidence>
<dbReference type="RefSeq" id="WP_083701303.1">
    <property type="nucleotide sequence ID" value="NZ_BMEH01000006.1"/>
</dbReference>
<evidence type="ECO:0000256" key="8">
    <source>
        <dbReference type="ARBA" id="ARBA00023136"/>
    </source>
</evidence>
<name>A0A1N7PXY8_9RHOB</name>
<dbReference type="InterPro" id="IPR011276">
    <property type="entry name" value="TonB_haem/Hb_rcpt"/>
</dbReference>
<dbReference type="NCBIfam" id="TIGR01785">
    <property type="entry name" value="TonB-hemin"/>
    <property type="match status" value="1"/>
</dbReference>
<keyword evidence="5 10" id="KW-0812">Transmembrane</keyword>
<dbReference type="PROSITE" id="PS01156">
    <property type="entry name" value="TONB_DEPENDENT_REC_2"/>
    <property type="match status" value="1"/>
</dbReference>
<sequence>MPGTSRRSAKGLLIFTAICGAVAGPAWSQQAAPTDPDTEILLDAVTVFGSRAANAGPDTRSMAGETLERRLPAARLGDILSGLPGVSTQVASGDPGVAVNVGGMQDFGRVTVLVDGARQNFQKNGHGPNGTVYLDTEMLKEVSVTSGSGAAGAGGGAIGGVVRFATVDADDILAPGVTRGGRARLSFSGNGDGPTANLVTAARMGDGADVLLGTTWRDIGNYTSGGGARVQSAQTMRSFLLKGRFRPADGHELSFSASRYDNDFMNGAERRDVLTETLSAGYRLTSLTSDFWDLDARVYSTRTRQREYDIAGAQDGAFNVRTTGIDVSNTARLVSGHGDHTLRFGFDTYRDRVATSSALTPDGTRRAASVFIQDTLRHADWLEVVAGLRWDSYRLANATTRIKGNRLSPQVSVTFSPRDWISVDLGYSEGYRGPALTESLIEGTHPPPVPGRFFPNPDLRPEIARTLQAGATLRFADLARPEDSLSVSLRGFQNNVTDYIDQVFLSGISRQGYQYQNIAKARVRGLTLSAEYDSPRMFGSFSAEYLKGVNLADGSALQKVPPYRIVATAGLRAMEQRLNMGARLTVVGAKGGTAASATPRYETVDLFATYRISDRVLANVAVNNLFDRDYTQFLNTNPSPGRNVAAALTINF</sequence>
<dbReference type="Gene3D" id="2.40.170.20">
    <property type="entry name" value="TonB-dependent receptor, beta-barrel domain"/>
    <property type="match status" value="1"/>
</dbReference>
<reference evidence="16 17" key="1">
    <citation type="submission" date="2017-01" db="EMBL/GenBank/DDBJ databases">
        <authorList>
            <person name="Mah S.A."/>
            <person name="Swanson W.J."/>
            <person name="Moy G.W."/>
            <person name="Vacquier V.D."/>
        </authorList>
    </citation>
    <scope>NUCLEOTIDE SEQUENCE [LARGE SCALE GENOMIC DNA]</scope>
    <source>
        <strain evidence="16 17">DSM 26375</strain>
    </source>
</reference>
<keyword evidence="7 12" id="KW-0798">TonB box</keyword>
<evidence type="ECO:0000259" key="14">
    <source>
        <dbReference type="Pfam" id="PF00593"/>
    </source>
</evidence>
<dbReference type="GO" id="GO:0009279">
    <property type="term" value="C:cell outer membrane"/>
    <property type="evidence" value="ECO:0007669"/>
    <property type="project" value="UniProtKB-SubCell"/>
</dbReference>
<gene>
    <name evidence="16" type="ORF">SAMN05421774_106250</name>
</gene>
<evidence type="ECO:0000256" key="5">
    <source>
        <dbReference type="ARBA" id="ARBA00022692"/>
    </source>
</evidence>
<feature type="signal peptide" evidence="13">
    <location>
        <begin position="1"/>
        <end position="31"/>
    </location>
</feature>
<dbReference type="InterPro" id="IPR000531">
    <property type="entry name" value="Beta-barrel_TonB"/>
</dbReference>
<dbReference type="Pfam" id="PF00593">
    <property type="entry name" value="TonB_dep_Rec_b-barrel"/>
    <property type="match status" value="1"/>
</dbReference>
<keyword evidence="4 10" id="KW-1134">Transmembrane beta strand</keyword>
<evidence type="ECO:0000256" key="11">
    <source>
        <dbReference type="PROSITE-ProRule" id="PRU10144"/>
    </source>
</evidence>
<dbReference type="EMBL" id="FTOT01000006">
    <property type="protein sequence ID" value="SIT15456.1"/>
    <property type="molecule type" value="Genomic_DNA"/>
</dbReference>
<keyword evidence="3 10" id="KW-0813">Transport</keyword>
<feature type="short sequence motif" description="TonB C-terminal box" evidence="11">
    <location>
        <begin position="635"/>
        <end position="652"/>
    </location>
</feature>
<comment type="similarity">
    <text evidence="2 10 12">Belongs to the TonB-dependent receptor family.</text>
</comment>
<dbReference type="InterPro" id="IPR036942">
    <property type="entry name" value="Beta-barrel_TonB_sf"/>
</dbReference>
<feature type="chain" id="PRO_5012998314" evidence="13">
    <location>
        <begin position="32"/>
        <end position="652"/>
    </location>
</feature>
<comment type="subcellular location">
    <subcellularLocation>
        <location evidence="1 10">Cell outer membrane</location>
        <topology evidence="1 10">Multi-pass membrane protein</topology>
    </subcellularLocation>
</comment>
<feature type="domain" description="TonB-dependent receptor-like beta-barrel" evidence="14">
    <location>
        <begin position="249"/>
        <end position="625"/>
    </location>
</feature>
<dbReference type="STRING" id="1086013.SAMN05421774_106250"/>
<dbReference type="Gene3D" id="2.170.130.10">
    <property type="entry name" value="TonB-dependent receptor, plug domain"/>
    <property type="match status" value="1"/>
</dbReference>
<evidence type="ECO:0000256" key="4">
    <source>
        <dbReference type="ARBA" id="ARBA00022452"/>
    </source>
</evidence>
<evidence type="ECO:0000256" key="2">
    <source>
        <dbReference type="ARBA" id="ARBA00009810"/>
    </source>
</evidence>
<feature type="domain" description="TonB-dependent receptor plug" evidence="15">
    <location>
        <begin position="62"/>
        <end position="161"/>
    </location>
</feature>
<keyword evidence="17" id="KW-1185">Reference proteome</keyword>
<evidence type="ECO:0000259" key="15">
    <source>
        <dbReference type="Pfam" id="PF07715"/>
    </source>
</evidence>
<dbReference type="CDD" id="cd01347">
    <property type="entry name" value="ligand_gated_channel"/>
    <property type="match status" value="1"/>
</dbReference>
<dbReference type="InterPro" id="IPR012910">
    <property type="entry name" value="Plug_dom"/>
</dbReference>
<organism evidence="16 17">
    <name type="scientific">Gemmobacter megaterium</name>
    <dbReference type="NCBI Taxonomy" id="1086013"/>
    <lineage>
        <taxon>Bacteria</taxon>
        <taxon>Pseudomonadati</taxon>
        <taxon>Pseudomonadota</taxon>
        <taxon>Alphaproteobacteria</taxon>
        <taxon>Rhodobacterales</taxon>
        <taxon>Paracoccaceae</taxon>
        <taxon>Gemmobacter</taxon>
    </lineage>
</organism>
<dbReference type="InterPro" id="IPR010917">
    <property type="entry name" value="TonB_rcpt_CS"/>
</dbReference>
<evidence type="ECO:0000256" key="3">
    <source>
        <dbReference type="ARBA" id="ARBA00022448"/>
    </source>
</evidence>
<dbReference type="OrthoDB" id="9760333at2"/>
<accession>A0A1N7PXY8</accession>
<dbReference type="AlphaFoldDB" id="A0A1N7PXY8"/>
<evidence type="ECO:0000256" key="10">
    <source>
        <dbReference type="PROSITE-ProRule" id="PRU01360"/>
    </source>
</evidence>
<evidence type="ECO:0000256" key="12">
    <source>
        <dbReference type="RuleBase" id="RU003357"/>
    </source>
</evidence>